<dbReference type="InParanoid" id="D7U2D4"/>
<proteinExistence type="predicted"/>
<dbReference type="PaxDb" id="29760-VIT_07s0005g00900.t01"/>
<evidence type="ECO:0000313" key="2">
    <source>
        <dbReference type="Proteomes" id="UP000009183"/>
    </source>
</evidence>
<reference evidence="2" key="1">
    <citation type="journal article" date="2007" name="Nature">
        <title>The grapevine genome sequence suggests ancestral hexaploidization in major angiosperm phyla.</title>
        <authorList>
            <consortium name="The French-Italian Public Consortium for Grapevine Genome Characterization."/>
            <person name="Jaillon O."/>
            <person name="Aury J.-M."/>
            <person name="Noel B."/>
            <person name="Policriti A."/>
            <person name="Clepet C."/>
            <person name="Casagrande A."/>
            <person name="Choisne N."/>
            <person name="Aubourg S."/>
            <person name="Vitulo N."/>
            <person name="Jubin C."/>
            <person name="Vezzi A."/>
            <person name="Legeai F."/>
            <person name="Hugueney P."/>
            <person name="Dasilva C."/>
            <person name="Horner D."/>
            <person name="Mica E."/>
            <person name="Jublot D."/>
            <person name="Poulain J."/>
            <person name="Bruyere C."/>
            <person name="Billault A."/>
            <person name="Segurens B."/>
            <person name="Gouyvenoux M."/>
            <person name="Ugarte E."/>
            <person name="Cattonaro F."/>
            <person name="Anthouard V."/>
            <person name="Vico V."/>
            <person name="Del Fabbro C."/>
            <person name="Alaux M."/>
            <person name="Di Gaspero G."/>
            <person name="Dumas V."/>
            <person name="Felice N."/>
            <person name="Paillard S."/>
            <person name="Juman I."/>
            <person name="Moroldo M."/>
            <person name="Scalabrin S."/>
            <person name="Canaguier A."/>
            <person name="Le Clainche I."/>
            <person name="Malacrida G."/>
            <person name="Durand E."/>
            <person name="Pesole G."/>
            <person name="Laucou V."/>
            <person name="Chatelet P."/>
            <person name="Merdinoglu D."/>
            <person name="Delledonne M."/>
            <person name="Pezzotti M."/>
            <person name="Lecharny A."/>
            <person name="Scarpelli C."/>
            <person name="Artiguenave F."/>
            <person name="Pe M.E."/>
            <person name="Valle G."/>
            <person name="Morgante M."/>
            <person name="Caboche M."/>
            <person name="Adam-Blondon A.-F."/>
            <person name="Weissenbach J."/>
            <person name="Quetier F."/>
            <person name="Wincker P."/>
        </authorList>
    </citation>
    <scope>NUCLEOTIDE SEQUENCE [LARGE SCALE GENOMIC DNA]</scope>
    <source>
        <strain evidence="2">cv. Pinot noir / PN40024</strain>
    </source>
</reference>
<accession>D7U2D4</accession>
<gene>
    <name evidence="1" type="ordered locus">VIT_07s0005g00900</name>
</gene>
<protein>
    <submittedName>
        <fullName evidence="1">Uncharacterized protein</fullName>
    </submittedName>
</protein>
<organism evidence="1 2">
    <name type="scientific">Vitis vinifera</name>
    <name type="common">Grape</name>
    <dbReference type="NCBI Taxonomy" id="29760"/>
    <lineage>
        <taxon>Eukaryota</taxon>
        <taxon>Viridiplantae</taxon>
        <taxon>Streptophyta</taxon>
        <taxon>Embryophyta</taxon>
        <taxon>Tracheophyta</taxon>
        <taxon>Spermatophyta</taxon>
        <taxon>Magnoliopsida</taxon>
        <taxon>eudicotyledons</taxon>
        <taxon>Gunneridae</taxon>
        <taxon>Pentapetalae</taxon>
        <taxon>rosids</taxon>
        <taxon>Vitales</taxon>
        <taxon>Vitaceae</taxon>
        <taxon>Viteae</taxon>
        <taxon>Vitis</taxon>
    </lineage>
</organism>
<dbReference type="AlphaFoldDB" id="D7U2D4"/>
<dbReference type="HOGENOM" id="CLU_2763054_0_0_1"/>
<dbReference type="Proteomes" id="UP000009183">
    <property type="component" value="Chromosome 7"/>
</dbReference>
<keyword evidence="2" id="KW-1185">Reference proteome</keyword>
<evidence type="ECO:0000313" key="1">
    <source>
        <dbReference type="EMBL" id="CBI36900.3"/>
    </source>
</evidence>
<dbReference type="EMBL" id="FN596502">
    <property type="protein sequence ID" value="CBI36900.3"/>
    <property type="molecule type" value="Genomic_DNA"/>
</dbReference>
<sequence>MQAILAASQPSIRIITPCYHLRRNEPASLQSFISCIIPSFHPPIHFKSENTKLFSSCQLFVLQPKKEKEK</sequence>
<name>D7U2D4_VITVI</name>